<dbReference type="EMBL" id="KK762032">
    <property type="protein sequence ID" value="KFP45223.1"/>
    <property type="molecule type" value="Genomic_DNA"/>
</dbReference>
<dbReference type="GO" id="GO:0071526">
    <property type="term" value="P:semaphorin-plexin signaling pathway"/>
    <property type="evidence" value="ECO:0007669"/>
    <property type="project" value="TreeGrafter"/>
</dbReference>
<sequence>DLLRSNSSRLLLASGDGMDFQALLVDEDRAWLMVGAKNHIFLLHLDHPSREPEKIFWPAPKEQVEHCQLAGKNVETECANFIRLLQPFNSSHVFACGTGSYPPPGLTSPLWGPGAPTMRLVTHSLESGRGRCPYSPREPFTGLLIDGELYSGTSSDFMGSSAAFFRTWVHGAEQSYIRTEQNQDHWLHEPTFVGAYAIPDTYNPHDDKVYVFFRETAMEAGQWERRHIHARVARVCKVSELGSGWPLAVPKGFLSPSGSHAPLRGWQQAAWAQGMGTEAPVPRTDTDSPRAPSSGVFSGSAVCCGYSMAAVRAAFSGPFAHKEGFDYRWVEYKGRVPYPRPGTCPSETYDPLLHSTKDFPDEVISFMRTHQLMWEPVYPQGHQPVLVRVNVPYRLRR</sequence>
<keyword evidence="5" id="KW-1185">Reference proteome</keyword>
<evidence type="ECO:0000256" key="1">
    <source>
        <dbReference type="ARBA" id="ARBA00023180"/>
    </source>
</evidence>
<dbReference type="PROSITE" id="PS51004">
    <property type="entry name" value="SEMA"/>
    <property type="match status" value="1"/>
</dbReference>
<proteinExistence type="predicted"/>
<comment type="caution">
    <text evidence="2">Lacks conserved residue(s) required for the propagation of feature annotation.</text>
</comment>
<evidence type="ECO:0000256" key="2">
    <source>
        <dbReference type="PROSITE-ProRule" id="PRU00352"/>
    </source>
</evidence>
<feature type="non-terminal residue" evidence="4">
    <location>
        <position position="397"/>
    </location>
</feature>
<dbReference type="InterPro" id="IPR001627">
    <property type="entry name" value="Semap_dom"/>
</dbReference>
<dbReference type="InterPro" id="IPR015943">
    <property type="entry name" value="WD40/YVTN_repeat-like_dom_sf"/>
</dbReference>
<dbReference type="InterPro" id="IPR036352">
    <property type="entry name" value="Semap_dom_sf"/>
</dbReference>
<feature type="non-terminal residue" evidence="4">
    <location>
        <position position="1"/>
    </location>
</feature>
<feature type="domain" description="Sema" evidence="3">
    <location>
        <begin position="1"/>
        <end position="397"/>
    </location>
</feature>
<dbReference type="SUPFAM" id="SSF101912">
    <property type="entry name" value="Sema domain"/>
    <property type="match status" value="2"/>
</dbReference>
<organism evidence="4 5">
    <name type="scientific">Chlamydotis macqueenii</name>
    <name type="common">Macqueen's bustard</name>
    <dbReference type="NCBI Taxonomy" id="187382"/>
    <lineage>
        <taxon>Eukaryota</taxon>
        <taxon>Metazoa</taxon>
        <taxon>Chordata</taxon>
        <taxon>Craniata</taxon>
        <taxon>Vertebrata</taxon>
        <taxon>Euteleostomi</taxon>
        <taxon>Archelosauria</taxon>
        <taxon>Archosauria</taxon>
        <taxon>Dinosauria</taxon>
        <taxon>Saurischia</taxon>
        <taxon>Theropoda</taxon>
        <taxon>Coelurosauria</taxon>
        <taxon>Aves</taxon>
        <taxon>Neognathae</taxon>
        <taxon>Neoaves</taxon>
        <taxon>Otidimorphae</taxon>
        <taxon>Otidiformes</taxon>
        <taxon>Otididae</taxon>
        <taxon>Chlamydotis</taxon>
    </lineage>
</organism>
<dbReference type="AlphaFoldDB" id="A0A091L0K5"/>
<dbReference type="Gene3D" id="2.130.10.10">
    <property type="entry name" value="YVTN repeat-like/Quinoprotein amine dehydrogenase"/>
    <property type="match status" value="2"/>
</dbReference>
<reference evidence="4 5" key="1">
    <citation type="submission" date="2014-04" db="EMBL/GenBank/DDBJ databases">
        <title>Genome evolution of avian class.</title>
        <authorList>
            <person name="Zhang G."/>
            <person name="Li C."/>
        </authorList>
    </citation>
    <scope>NUCLEOTIDE SEQUENCE [LARGE SCALE GENOMIC DNA]</scope>
    <source>
        <strain evidence="4">BGI_N324</strain>
    </source>
</reference>
<evidence type="ECO:0000313" key="4">
    <source>
        <dbReference type="EMBL" id="KFP45223.1"/>
    </source>
</evidence>
<protein>
    <submittedName>
        <fullName evidence="4">Semaphorin-3D</fullName>
    </submittedName>
</protein>
<accession>A0A091L0K5</accession>
<evidence type="ECO:0000313" key="5">
    <source>
        <dbReference type="Proteomes" id="UP000053330"/>
    </source>
</evidence>
<dbReference type="GO" id="GO:0045499">
    <property type="term" value="F:chemorepellent activity"/>
    <property type="evidence" value="ECO:0007669"/>
    <property type="project" value="TreeGrafter"/>
</dbReference>
<evidence type="ECO:0000259" key="3">
    <source>
        <dbReference type="PROSITE" id="PS51004"/>
    </source>
</evidence>
<dbReference type="GO" id="GO:0005886">
    <property type="term" value="C:plasma membrane"/>
    <property type="evidence" value="ECO:0007669"/>
    <property type="project" value="TreeGrafter"/>
</dbReference>
<dbReference type="Proteomes" id="UP000053330">
    <property type="component" value="Unassembled WGS sequence"/>
</dbReference>
<dbReference type="InterPro" id="IPR027231">
    <property type="entry name" value="Semaphorin"/>
</dbReference>
<dbReference type="GO" id="GO:0007411">
    <property type="term" value="P:axon guidance"/>
    <property type="evidence" value="ECO:0007669"/>
    <property type="project" value="TreeGrafter"/>
</dbReference>
<gene>
    <name evidence="4" type="ORF">N324_08571</name>
</gene>
<dbReference type="GO" id="GO:0030215">
    <property type="term" value="F:semaphorin receptor binding"/>
    <property type="evidence" value="ECO:0007669"/>
    <property type="project" value="InterPro"/>
</dbReference>
<name>A0A091L0K5_9AVES</name>
<dbReference type="PANTHER" id="PTHR11036">
    <property type="entry name" value="SEMAPHORIN"/>
    <property type="match status" value="1"/>
</dbReference>
<dbReference type="PANTHER" id="PTHR11036:SF69">
    <property type="entry name" value="SEMA DOMAIN-CONTAINING PROTEIN"/>
    <property type="match status" value="1"/>
</dbReference>
<keyword evidence="1" id="KW-0325">Glycoprotein</keyword>
<dbReference type="GO" id="GO:0030335">
    <property type="term" value="P:positive regulation of cell migration"/>
    <property type="evidence" value="ECO:0007669"/>
    <property type="project" value="TreeGrafter"/>
</dbReference>
<dbReference type="Pfam" id="PF01403">
    <property type="entry name" value="Sema"/>
    <property type="match status" value="1"/>
</dbReference>
<dbReference type="GO" id="GO:0001755">
    <property type="term" value="P:neural crest cell migration"/>
    <property type="evidence" value="ECO:0007669"/>
    <property type="project" value="TreeGrafter"/>
</dbReference>
<dbReference type="SMART" id="SM00630">
    <property type="entry name" value="Sema"/>
    <property type="match status" value="1"/>
</dbReference>